<dbReference type="PANTHER" id="PTHR47955:SF15">
    <property type="entry name" value="CYTOCHROME P450 71A2-LIKE"/>
    <property type="match status" value="1"/>
</dbReference>
<dbReference type="EMBL" id="CM002296">
    <property type="protein sequence ID" value="ESW09989.1"/>
    <property type="molecule type" value="Genomic_DNA"/>
</dbReference>
<dbReference type="InterPro" id="IPR002401">
    <property type="entry name" value="Cyt_P450_E_grp-I"/>
</dbReference>
<sequence length="512" mass="58562">MALNLPRCVKQVTQDLNATLFLLFSFFISMFLVFKLTRRTKHNLPPSPPKLPIIGNYHQLGTLPHRSFQTLSQKYGPLLLLKLGQLPVLVVNSVGLAREVLRIQDEFFASRPHLTAPRILLYGCKDVAYSSYGDEWRQKKKLCVVELLSTERVKAVRFIKEEEVEALVSNIRKACTGSGSSVNLSEMLVRTPNNIVCRCIFGRKYDGEGGNCRFGELARKAMTQISDFSFGDIFPLLSWVDVLSGQTKKYKSTFEALNAIFDHLIEERKMEKVDPEKKDFLDTLLQLEDSDRQEFELTYDDVKALIMDMVLGGSDTTSTTLEWAMSELIRNPGTMKKVQEEVRRIARDKSKIEDNDIDEMKYLKCVIKETLRLHPPAPLLVPRETTSNVKLGGYDIPEKTMVIVNAWAIQRDPEFWEKPEEFLPERFEKGEFNFNGRDFQFIPFGSGKRKCPAMTFGLATVEYVLANLLCHFDWKLSKSGESDSDLDLTEKYGLTTSRKEPLHLEPIPISNF</sequence>
<dbReference type="Gramene" id="ESW09989">
    <property type="protein sequence ID" value="ESW09989"/>
    <property type="gene ID" value="PHAVU_009G172200g"/>
</dbReference>
<dbReference type="GO" id="GO:0016705">
    <property type="term" value="F:oxidoreductase activity, acting on paired donors, with incorporation or reduction of molecular oxygen"/>
    <property type="evidence" value="ECO:0007669"/>
    <property type="project" value="InterPro"/>
</dbReference>
<comment type="similarity">
    <text evidence="1 5">Belongs to the cytochrome P450 family.</text>
</comment>
<evidence type="ECO:0000256" key="3">
    <source>
        <dbReference type="ARBA" id="ARBA00023004"/>
    </source>
</evidence>
<keyword evidence="5" id="KW-0503">Monooxygenase</keyword>
<evidence type="ECO:0000313" key="8">
    <source>
        <dbReference type="Proteomes" id="UP000000226"/>
    </source>
</evidence>
<dbReference type="InterPro" id="IPR001128">
    <property type="entry name" value="Cyt_P450"/>
</dbReference>
<keyword evidence="6" id="KW-1133">Transmembrane helix</keyword>
<dbReference type="eggNOG" id="KOG0156">
    <property type="taxonomic scope" value="Eukaryota"/>
</dbReference>
<keyword evidence="6" id="KW-0472">Membrane</keyword>
<dbReference type="PANTHER" id="PTHR47955">
    <property type="entry name" value="CYTOCHROME P450 FAMILY 71 PROTEIN"/>
    <property type="match status" value="1"/>
</dbReference>
<keyword evidence="6" id="KW-0812">Transmembrane</keyword>
<dbReference type="FunFam" id="1.10.630.10:FF:000011">
    <property type="entry name" value="Cytochrome P450 83B1"/>
    <property type="match status" value="1"/>
</dbReference>
<dbReference type="PhylomeDB" id="V7AWN2"/>
<evidence type="ECO:0000256" key="1">
    <source>
        <dbReference type="ARBA" id="ARBA00010617"/>
    </source>
</evidence>
<keyword evidence="4 5" id="KW-0349">Heme</keyword>
<dbReference type="PROSITE" id="PS00086">
    <property type="entry name" value="CYTOCHROME_P450"/>
    <property type="match status" value="1"/>
</dbReference>
<evidence type="ECO:0000313" key="7">
    <source>
        <dbReference type="EMBL" id="ESW09989.1"/>
    </source>
</evidence>
<keyword evidence="2 4" id="KW-0479">Metal-binding</keyword>
<dbReference type="Gene3D" id="1.10.630.10">
    <property type="entry name" value="Cytochrome P450"/>
    <property type="match status" value="1"/>
</dbReference>
<reference evidence="8" key="1">
    <citation type="journal article" date="2014" name="Nat. Genet.">
        <title>A reference genome for common bean and genome-wide analysis of dual domestications.</title>
        <authorList>
            <person name="Schmutz J."/>
            <person name="McClean P.E."/>
            <person name="Mamidi S."/>
            <person name="Wu G.A."/>
            <person name="Cannon S.B."/>
            <person name="Grimwood J."/>
            <person name="Jenkins J."/>
            <person name="Shu S."/>
            <person name="Song Q."/>
            <person name="Chavarro C."/>
            <person name="Torres-Torres M."/>
            <person name="Geffroy V."/>
            <person name="Moghaddam S.M."/>
            <person name="Gao D."/>
            <person name="Abernathy B."/>
            <person name="Barry K."/>
            <person name="Blair M."/>
            <person name="Brick M.A."/>
            <person name="Chovatia M."/>
            <person name="Gepts P."/>
            <person name="Goodstein D.M."/>
            <person name="Gonzales M."/>
            <person name="Hellsten U."/>
            <person name="Hyten D.L."/>
            <person name="Jia G."/>
            <person name="Kelly J.D."/>
            <person name="Kudrna D."/>
            <person name="Lee R."/>
            <person name="Richard M.M."/>
            <person name="Miklas P.N."/>
            <person name="Osorno J.M."/>
            <person name="Rodrigues J."/>
            <person name="Thareau V."/>
            <person name="Urrea C.A."/>
            <person name="Wang M."/>
            <person name="Yu Y."/>
            <person name="Zhang M."/>
            <person name="Wing R.A."/>
            <person name="Cregan P.B."/>
            <person name="Rokhsar D.S."/>
            <person name="Jackson S.A."/>
        </authorList>
    </citation>
    <scope>NUCLEOTIDE SEQUENCE [LARGE SCALE GENOMIC DNA]</scope>
    <source>
        <strain evidence="8">cv. G19833</strain>
    </source>
</reference>
<dbReference type="GO" id="GO:0020037">
    <property type="term" value="F:heme binding"/>
    <property type="evidence" value="ECO:0007669"/>
    <property type="project" value="InterPro"/>
</dbReference>
<evidence type="ECO:0000256" key="4">
    <source>
        <dbReference type="PIRSR" id="PIRSR602401-1"/>
    </source>
</evidence>
<feature type="binding site" description="axial binding residue" evidence="4">
    <location>
        <position position="451"/>
    </location>
    <ligand>
        <name>heme</name>
        <dbReference type="ChEBI" id="CHEBI:30413"/>
    </ligand>
    <ligandPart>
        <name>Fe</name>
        <dbReference type="ChEBI" id="CHEBI:18248"/>
    </ligandPart>
</feature>
<keyword evidence="3 4" id="KW-0408">Iron</keyword>
<dbReference type="InterPro" id="IPR017972">
    <property type="entry name" value="Cyt_P450_CS"/>
</dbReference>
<dbReference type="CDD" id="cd11072">
    <property type="entry name" value="CYP71-like"/>
    <property type="match status" value="1"/>
</dbReference>
<keyword evidence="8" id="KW-1185">Reference proteome</keyword>
<gene>
    <name evidence="7" type="ORF">PHAVU_009G172200g</name>
</gene>
<evidence type="ECO:0008006" key="9">
    <source>
        <dbReference type="Google" id="ProtNLM"/>
    </source>
</evidence>
<organism evidence="7 8">
    <name type="scientific">Phaseolus vulgaris</name>
    <name type="common">Kidney bean</name>
    <name type="synonym">French bean</name>
    <dbReference type="NCBI Taxonomy" id="3885"/>
    <lineage>
        <taxon>Eukaryota</taxon>
        <taxon>Viridiplantae</taxon>
        <taxon>Streptophyta</taxon>
        <taxon>Embryophyta</taxon>
        <taxon>Tracheophyta</taxon>
        <taxon>Spermatophyta</taxon>
        <taxon>Magnoliopsida</taxon>
        <taxon>eudicotyledons</taxon>
        <taxon>Gunneridae</taxon>
        <taxon>Pentapetalae</taxon>
        <taxon>rosids</taxon>
        <taxon>fabids</taxon>
        <taxon>Fabales</taxon>
        <taxon>Fabaceae</taxon>
        <taxon>Papilionoideae</taxon>
        <taxon>50 kb inversion clade</taxon>
        <taxon>NPAAA clade</taxon>
        <taxon>indigoferoid/millettioid clade</taxon>
        <taxon>Phaseoleae</taxon>
        <taxon>Phaseolus</taxon>
    </lineage>
</organism>
<evidence type="ECO:0000256" key="5">
    <source>
        <dbReference type="RuleBase" id="RU000461"/>
    </source>
</evidence>
<proteinExistence type="inferred from homology"/>
<feature type="transmembrane region" description="Helical" evidence="6">
    <location>
        <begin position="16"/>
        <end position="34"/>
    </location>
</feature>
<dbReference type="AlphaFoldDB" id="V7AWN2"/>
<dbReference type="InterPro" id="IPR036396">
    <property type="entry name" value="Cyt_P450_sf"/>
</dbReference>
<name>V7AWN2_PHAVU</name>
<dbReference type="GO" id="GO:0005506">
    <property type="term" value="F:iron ion binding"/>
    <property type="evidence" value="ECO:0007669"/>
    <property type="project" value="InterPro"/>
</dbReference>
<keyword evidence="5" id="KW-0560">Oxidoreductase</keyword>
<protein>
    <recommendedName>
        <fullName evidence="9">Cytochrome P450</fullName>
    </recommendedName>
</protein>
<dbReference type="PRINTS" id="PR00463">
    <property type="entry name" value="EP450I"/>
</dbReference>
<dbReference type="Proteomes" id="UP000000226">
    <property type="component" value="Chromosome 9"/>
</dbReference>
<dbReference type="GO" id="GO:0004497">
    <property type="term" value="F:monooxygenase activity"/>
    <property type="evidence" value="ECO:0007669"/>
    <property type="project" value="UniProtKB-KW"/>
</dbReference>
<dbReference type="SUPFAM" id="SSF48264">
    <property type="entry name" value="Cytochrome P450"/>
    <property type="match status" value="1"/>
</dbReference>
<dbReference type="SMR" id="V7AWN2"/>
<dbReference type="OMA" id="ANIWGIT"/>
<dbReference type="OrthoDB" id="1470350at2759"/>
<dbReference type="Pfam" id="PF00067">
    <property type="entry name" value="p450"/>
    <property type="match status" value="1"/>
</dbReference>
<comment type="cofactor">
    <cofactor evidence="4">
        <name>heme</name>
        <dbReference type="ChEBI" id="CHEBI:30413"/>
    </cofactor>
</comment>
<evidence type="ECO:0000256" key="2">
    <source>
        <dbReference type="ARBA" id="ARBA00022723"/>
    </source>
</evidence>
<dbReference type="PRINTS" id="PR00385">
    <property type="entry name" value="P450"/>
</dbReference>
<accession>V7AWN2</accession>
<evidence type="ECO:0000256" key="6">
    <source>
        <dbReference type="SAM" id="Phobius"/>
    </source>
</evidence>